<dbReference type="InterPro" id="IPR053746">
    <property type="entry name" value="Viral_HT_Connector_Assembly"/>
</dbReference>
<reference evidence="1 2" key="1">
    <citation type="submission" date="2016-10" db="EMBL/GenBank/DDBJ databases">
        <authorList>
            <person name="Varghese N."/>
            <person name="Submissions S."/>
        </authorList>
    </citation>
    <scope>NUCLEOTIDE SEQUENCE [LARGE SCALE GENOMIC DNA]</scope>
    <source>
        <strain evidence="1 2">DSM 20748</strain>
    </source>
</reference>
<dbReference type="Gene3D" id="1.10.246.150">
    <property type="match status" value="1"/>
</dbReference>
<evidence type="ECO:0008006" key="3">
    <source>
        <dbReference type="Google" id="ProtNLM"/>
    </source>
</evidence>
<sequence length="104" mass="11874">MEEQELVGAVMKRMQSNTKKHGDYIQTMVPDFLEIAEQQTNNSFHATMPRSVIQFIAGAIDHKLTVTPGVKSRSMGDVSYSYQTEYPKSLDKLLRPYKRVKLHG</sequence>
<dbReference type="EMBL" id="FNOS01000002">
    <property type="protein sequence ID" value="SDX62662.1"/>
    <property type="molecule type" value="Genomic_DNA"/>
</dbReference>
<keyword evidence="2" id="KW-1185">Reference proteome</keyword>
<proteinExistence type="predicted"/>
<dbReference type="Proteomes" id="UP000198647">
    <property type="component" value="Unassembled WGS sequence"/>
</dbReference>
<protein>
    <recommendedName>
        <fullName evidence="3">Phage gp6-like head-tail connector protein</fullName>
    </recommendedName>
</protein>
<dbReference type="RefSeq" id="WP_093105854.1">
    <property type="nucleotide sequence ID" value="NZ_FNOS01000002.1"/>
</dbReference>
<gene>
    <name evidence="1" type="ORF">SAMN04488081_0869</name>
</gene>
<evidence type="ECO:0000313" key="1">
    <source>
        <dbReference type="EMBL" id="SDX62662.1"/>
    </source>
</evidence>
<accession>A0A1H3D814</accession>
<evidence type="ECO:0000313" key="2">
    <source>
        <dbReference type="Proteomes" id="UP000198647"/>
    </source>
</evidence>
<organism evidence="1 2">
    <name type="scientific">Salimicrobium album</name>
    <dbReference type="NCBI Taxonomy" id="50717"/>
    <lineage>
        <taxon>Bacteria</taxon>
        <taxon>Bacillati</taxon>
        <taxon>Bacillota</taxon>
        <taxon>Bacilli</taxon>
        <taxon>Bacillales</taxon>
        <taxon>Bacillaceae</taxon>
        <taxon>Salimicrobium</taxon>
    </lineage>
</organism>
<comment type="caution">
    <text evidence="1">The sequence shown here is derived from an EMBL/GenBank/DDBJ whole genome shotgun (WGS) entry which is preliminary data.</text>
</comment>
<name>A0A1H3D814_9BACI</name>